<dbReference type="InterPro" id="IPR036291">
    <property type="entry name" value="NAD(P)-bd_dom_sf"/>
</dbReference>
<organism evidence="3 4">
    <name type="scientific">Talaromyces proteolyticus</name>
    <dbReference type="NCBI Taxonomy" id="1131652"/>
    <lineage>
        <taxon>Eukaryota</taxon>
        <taxon>Fungi</taxon>
        <taxon>Dikarya</taxon>
        <taxon>Ascomycota</taxon>
        <taxon>Pezizomycotina</taxon>
        <taxon>Eurotiomycetes</taxon>
        <taxon>Eurotiomycetidae</taxon>
        <taxon>Eurotiales</taxon>
        <taxon>Trichocomaceae</taxon>
        <taxon>Talaromyces</taxon>
        <taxon>Talaromyces sect. Bacilispori</taxon>
    </lineage>
</organism>
<proteinExistence type="predicted"/>
<keyword evidence="1" id="KW-0812">Transmembrane</keyword>
<dbReference type="InterPro" id="IPR020843">
    <property type="entry name" value="ER"/>
</dbReference>
<dbReference type="InterPro" id="IPR013149">
    <property type="entry name" value="ADH-like_C"/>
</dbReference>
<dbReference type="FunFam" id="3.40.50.720:FF:000481">
    <property type="entry name" value="Alcohol dehydrogenase, variant"/>
    <property type="match status" value="1"/>
</dbReference>
<dbReference type="GeneID" id="70246908"/>
<dbReference type="SMART" id="SM00829">
    <property type="entry name" value="PKS_ER"/>
    <property type="match status" value="1"/>
</dbReference>
<dbReference type="SUPFAM" id="SSF51735">
    <property type="entry name" value="NAD(P)-binding Rossmann-fold domains"/>
    <property type="match status" value="1"/>
</dbReference>
<sequence length="369" mass="39949">MGKAIFIGISGDTPEKPGSVYYPLSLRNIPKPIPQEGELLVQLRASALNHRDVFIRQRLNSGVAFDVPIGADGAGIVISVGSHDPALQKWVGQRVILNPGKGWEDAIDGPDGKEGYAVMGGTRHYRKGTFQEYITIHERDVEIAPDHLTDAEAAALPLAGLTAWRALMTKAGMNNCRKGAVVLVTGIGGGVALMAMQFAVLRGADVYITSSSEEKIQQAIRMGAKGGVNYKKGNWDETLLAMLSPDRPHFDAVIDGAGGDSIERSVKLLKPGGVLSLYGMTVSPKMPFPMQAVIKNLDVRGSTMGSRKEFHEMVEFVKAHEIRPVISRILRTGLDDLHTIDSLFTDMRNGTQFGKLVLEFGGGFEKSRI</sequence>
<feature type="domain" description="Enoyl reductase (ER)" evidence="2">
    <location>
        <begin position="19"/>
        <end position="358"/>
    </location>
</feature>
<dbReference type="Pfam" id="PF00107">
    <property type="entry name" value="ADH_zinc_N"/>
    <property type="match status" value="1"/>
</dbReference>
<reference evidence="3" key="1">
    <citation type="submission" date="2021-12" db="EMBL/GenBank/DDBJ databases">
        <title>Convergent genome expansion in fungi linked to evolution of root-endophyte symbiosis.</title>
        <authorList>
            <consortium name="DOE Joint Genome Institute"/>
            <person name="Ke Y.-H."/>
            <person name="Bonito G."/>
            <person name="Liao H.-L."/>
            <person name="Looney B."/>
            <person name="Rojas-Flechas A."/>
            <person name="Nash J."/>
            <person name="Hameed K."/>
            <person name="Schadt C."/>
            <person name="Martin F."/>
            <person name="Crous P.W."/>
            <person name="Miettinen O."/>
            <person name="Magnuson J.K."/>
            <person name="Labbe J."/>
            <person name="Jacobson D."/>
            <person name="Doktycz M.J."/>
            <person name="Veneault-Fourrey C."/>
            <person name="Kuo A."/>
            <person name="Mondo S."/>
            <person name="Calhoun S."/>
            <person name="Riley R."/>
            <person name="Ohm R."/>
            <person name="LaButti K."/>
            <person name="Andreopoulos B."/>
            <person name="Pangilinan J."/>
            <person name="Nolan M."/>
            <person name="Tritt A."/>
            <person name="Clum A."/>
            <person name="Lipzen A."/>
            <person name="Daum C."/>
            <person name="Barry K."/>
            <person name="Grigoriev I.V."/>
            <person name="Vilgalys R."/>
        </authorList>
    </citation>
    <scope>NUCLEOTIDE SEQUENCE</scope>
    <source>
        <strain evidence="3">PMI_201</strain>
    </source>
</reference>
<dbReference type="InterPro" id="IPR011032">
    <property type="entry name" value="GroES-like_sf"/>
</dbReference>
<dbReference type="CDD" id="cd08276">
    <property type="entry name" value="MDR7"/>
    <property type="match status" value="1"/>
</dbReference>
<evidence type="ECO:0000259" key="2">
    <source>
        <dbReference type="SMART" id="SM00829"/>
    </source>
</evidence>
<evidence type="ECO:0000313" key="4">
    <source>
        <dbReference type="Proteomes" id="UP001201262"/>
    </source>
</evidence>
<dbReference type="InterPro" id="IPR052711">
    <property type="entry name" value="Zinc_ADH-like"/>
</dbReference>
<dbReference type="GO" id="GO:0016491">
    <property type="term" value="F:oxidoreductase activity"/>
    <property type="evidence" value="ECO:0007669"/>
    <property type="project" value="InterPro"/>
</dbReference>
<dbReference type="Gene3D" id="3.90.180.10">
    <property type="entry name" value="Medium-chain alcohol dehydrogenases, catalytic domain"/>
    <property type="match status" value="1"/>
</dbReference>
<dbReference type="RefSeq" id="XP_046070779.1">
    <property type="nucleotide sequence ID" value="XM_046216621.1"/>
</dbReference>
<dbReference type="Proteomes" id="UP001201262">
    <property type="component" value="Unassembled WGS sequence"/>
</dbReference>
<keyword evidence="1" id="KW-0472">Membrane</keyword>
<protein>
    <recommendedName>
        <fullName evidence="2">Enoyl reductase (ER) domain-containing protein</fullName>
    </recommendedName>
</protein>
<dbReference type="SUPFAM" id="SSF50129">
    <property type="entry name" value="GroES-like"/>
    <property type="match status" value="1"/>
</dbReference>
<dbReference type="AlphaFoldDB" id="A0AAD4PZC9"/>
<comment type="caution">
    <text evidence="3">The sequence shown here is derived from an EMBL/GenBank/DDBJ whole genome shotgun (WGS) entry which is preliminary data.</text>
</comment>
<gene>
    <name evidence="3" type="ORF">BGW36DRAFT_383037</name>
</gene>
<evidence type="ECO:0000313" key="3">
    <source>
        <dbReference type="EMBL" id="KAH8695637.1"/>
    </source>
</evidence>
<dbReference type="PANTHER" id="PTHR45033:SF3">
    <property type="entry name" value="DEHYDROGENASE, PUTATIVE (AFU_ORTHOLOGUE AFUA_2G13270)-RELATED"/>
    <property type="match status" value="1"/>
</dbReference>
<name>A0AAD4PZC9_9EURO</name>
<dbReference type="Pfam" id="PF08240">
    <property type="entry name" value="ADH_N"/>
    <property type="match status" value="1"/>
</dbReference>
<dbReference type="PANTHER" id="PTHR45033">
    <property type="match status" value="1"/>
</dbReference>
<accession>A0AAD4PZC9</accession>
<dbReference type="EMBL" id="JAJTJA010000008">
    <property type="protein sequence ID" value="KAH8695637.1"/>
    <property type="molecule type" value="Genomic_DNA"/>
</dbReference>
<keyword evidence="4" id="KW-1185">Reference proteome</keyword>
<dbReference type="InterPro" id="IPR013154">
    <property type="entry name" value="ADH-like_N"/>
</dbReference>
<dbReference type="Gene3D" id="3.40.50.720">
    <property type="entry name" value="NAD(P)-binding Rossmann-like Domain"/>
    <property type="match status" value="1"/>
</dbReference>
<keyword evidence="1" id="KW-1133">Transmembrane helix</keyword>
<evidence type="ECO:0000256" key="1">
    <source>
        <dbReference type="SAM" id="Phobius"/>
    </source>
</evidence>
<feature type="transmembrane region" description="Helical" evidence="1">
    <location>
        <begin position="180"/>
        <end position="201"/>
    </location>
</feature>